<proteinExistence type="inferred from homology"/>
<dbReference type="SMART" id="SM00382">
    <property type="entry name" value="AAA"/>
    <property type="match status" value="1"/>
</dbReference>
<keyword evidence="3" id="KW-0547">Nucleotide-binding</keyword>
<dbReference type="PANTHER" id="PTHR42781:SF4">
    <property type="entry name" value="SPERMIDINE_PUTRESCINE IMPORT ATP-BINDING PROTEIN POTA"/>
    <property type="match status" value="1"/>
</dbReference>
<dbReference type="OrthoDB" id="9802264at2"/>
<evidence type="ECO:0000313" key="8">
    <source>
        <dbReference type="Proteomes" id="UP000027186"/>
    </source>
</evidence>
<reference evidence="7 9" key="2">
    <citation type="submission" date="2018-01" db="EMBL/GenBank/DDBJ databases">
        <title>Whole genome sequence of Azospirillum brasilense REC3 isolated from strawberry roots.</title>
        <authorList>
            <person name="Fontana C.A."/>
            <person name="Salazar S.M."/>
            <person name="Bassi D."/>
            <person name="Puglisi E."/>
            <person name="Lovaisa N.C."/>
            <person name="Toffoli L.M."/>
            <person name="Pedraza R."/>
            <person name="Cocconcelli P.S."/>
        </authorList>
    </citation>
    <scope>NUCLEOTIDE SEQUENCE [LARGE SCALE GENOMIC DNA]</scope>
    <source>
        <strain evidence="7 9">REC3</strain>
        <plasmid evidence="7">p6unnamed</plasmid>
    </source>
</reference>
<dbReference type="Gene3D" id="3.40.50.300">
    <property type="entry name" value="P-loop containing nucleotide triphosphate hydrolases"/>
    <property type="match status" value="1"/>
</dbReference>
<comment type="similarity">
    <text evidence="1">Belongs to the ABC transporter superfamily.</text>
</comment>
<reference evidence="6 8" key="1">
    <citation type="journal article" date="2014" name="Genome Announc.">
        <title>Complete Genome Sequence of the Model Rhizosphere Strain Azospirillum brasilense Az39, Successfully Applied in Agriculture.</title>
        <authorList>
            <person name="Rivera D."/>
            <person name="Revale S."/>
            <person name="Molina R."/>
            <person name="Gualpa J."/>
            <person name="Puente M."/>
            <person name="Maroniche G."/>
            <person name="Paris G."/>
            <person name="Baker D."/>
            <person name="Clavijo B."/>
            <person name="McLay K."/>
            <person name="Spaepen S."/>
            <person name="Perticari A."/>
            <person name="Vazquez M."/>
            <person name="Wisniewski-Dye F."/>
            <person name="Watkins C."/>
            <person name="Martinez-Abarca F."/>
            <person name="Vanderleyden J."/>
            <person name="Cassan F."/>
        </authorList>
    </citation>
    <scope>NUCLEOTIDE SEQUENCE [LARGE SCALE GENOMIC DNA]</scope>
    <source>
        <strain evidence="6 8">Az39</strain>
        <plasmid evidence="6">AbAZ39_p4</plasmid>
    </source>
</reference>
<dbReference type="SUPFAM" id="SSF50331">
    <property type="entry name" value="MOP-like"/>
    <property type="match status" value="1"/>
</dbReference>
<dbReference type="KEGG" id="abq:ABAZ39_31330"/>
<dbReference type="RefSeq" id="WP_040138103.1">
    <property type="nucleotide sequence ID" value="NZ_CP007797.1"/>
</dbReference>
<dbReference type="PANTHER" id="PTHR42781">
    <property type="entry name" value="SPERMIDINE/PUTRESCINE IMPORT ATP-BINDING PROTEIN POTA"/>
    <property type="match status" value="1"/>
</dbReference>
<dbReference type="Pfam" id="PF00005">
    <property type="entry name" value="ABC_tran"/>
    <property type="match status" value="1"/>
</dbReference>
<evidence type="ECO:0000313" key="7">
    <source>
        <dbReference type="EMBL" id="PNQ99101.1"/>
    </source>
</evidence>
<name>A0A060DR76_9PROT</name>
<dbReference type="GO" id="GO:0005524">
    <property type="term" value="F:ATP binding"/>
    <property type="evidence" value="ECO:0007669"/>
    <property type="project" value="UniProtKB-KW"/>
</dbReference>
<evidence type="ECO:0000256" key="4">
    <source>
        <dbReference type="ARBA" id="ARBA00022840"/>
    </source>
</evidence>
<evidence type="ECO:0000313" key="9">
    <source>
        <dbReference type="Proteomes" id="UP000236268"/>
    </source>
</evidence>
<dbReference type="GO" id="GO:0016887">
    <property type="term" value="F:ATP hydrolysis activity"/>
    <property type="evidence" value="ECO:0007669"/>
    <property type="project" value="InterPro"/>
</dbReference>
<dbReference type="PROSITE" id="PS50893">
    <property type="entry name" value="ABC_TRANSPORTER_2"/>
    <property type="match status" value="1"/>
</dbReference>
<dbReference type="Proteomes" id="UP000027186">
    <property type="component" value="Plasmid AbAZ39_p4"/>
</dbReference>
<dbReference type="InterPro" id="IPR003439">
    <property type="entry name" value="ABC_transporter-like_ATP-bd"/>
</dbReference>
<dbReference type="InterPro" id="IPR013611">
    <property type="entry name" value="Transp-assoc_OB_typ2"/>
</dbReference>
<evidence type="ECO:0000313" key="6">
    <source>
        <dbReference type="EMBL" id="AIB16346.1"/>
    </source>
</evidence>
<sequence>MSALVLDGLTKRYGPVTAVHGASLRIPHGQFVCLLGPSGCGKTTLLRMIAGLEDPSGGRLVIDGRDITTAPAHTREFGMVFQSLALFPHLTAGENIAYPLRIRGATKAEQRKRADELLELVRLPGVADRPVSKLSGGQRQRVAIARALALSPKLFLLDEPLSALDAKLREAMQIELKQLQQRLGITTIVVTHDQREAMTMADLVVVMSQGRIHQAAPPMEVYRQPADAFVADFIGMTNLLEGEVTAPGTAAVPGGTLHLPDLPPTGRVLLSVRPEDVVVHPAGTDGPNRLTGTLSFMRDLGASVEFRIDVAGREIVALSRPQERPPVAPGGALSVEFPPAACVVLPPMAERPQ</sequence>
<dbReference type="InterPro" id="IPR003593">
    <property type="entry name" value="AAA+_ATPase"/>
</dbReference>
<dbReference type="PROSITE" id="PS00211">
    <property type="entry name" value="ABC_TRANSPORTER_1"/>
    <property type="match status" value="1"/>
</dbReference>
<evidence type="ECO:0000256" key="1">
    <source>
        <dbReference type="ARBA" id="ARBA00005417"/>
    </source>
</evidence>
<dbReference type="AlphaFoldDB" id="A0A060DR76"/>
<evidence type="ECO:0000256" key="3">
    <source>
        <dbReference type="ARBA" id="ARBA00022741"/>
    </source>
</evidence>
<dbReference type="EMBL" id="POWG01000008">
    <property type="protein sequence ID" value="PNQ99101.1"/>
    <property type="molecule type" value="Genomic_DNA"/>
</dbReference>
<gene>
    <name evidence="6" type="ORF">ABAZ39_31330</name>
    <name evidence="7" type="ORF">C1S70_09735</name>
</gene>
<dbReference type="InterPro" id="IPR017871">
    <property type="entry name" value="ABC_transporter-like_CS"/>
</dbReference>
<protein>
    <submittedName>
        <fullName evidence="6">ABC transporter ATP-binding protein</fullName>
    </submittedName>
</protein>
<accession>A0A060DR76</accession>
<dbReference type="Gene3D" id="2.40.50.100">
    <property type="match status" value="1"/>
</dbReference>
<keyword evidence="4 6" id="KW-0067">ATP-binding</keyword>
<evidence type="ECO:0000259" key="5">
    <source>
        <dbReference type="PROSITE" id="PS50893"/>
    </source>
</evidence>
<feature type="domain" description="ABC transporter" evidence="5">
    <location>
        <begin position="4"/>
        <end position="234"/>
    </location>
</feature>
<dbReference type="SUPFAM" id="SSF52540">
    <property type="entry name" value="P-loop containing nucleoside triphosphate hydrolases"/>
    <property type="match status" value="1"/>
</dbReference>
<dbReference type="InterPro" id="IPR027417">
    <property type="entry name" value="P-loop_NTPase"/>
</dbReference>
<evidence type="ECO:0000256" key="2">
    <source>
        <dbReference type="ARBA" id="ARBA00022448"/>
    </source>
</evidence>
<dbReference type="InterPro" id="IPR050093">
    <property type="entry name" value="ABC_SmlMolc_Importer"/>
</dbReference>
<organism evidence="6 8">
    <name type="scientific">Azospirillum argentinense</name>
    <dbReference type="NCBI Taxonomy" id="2970906"/>
    <lineage>
        <taxon>Bacteria</taxon>
        <taxon>Pseudomonadati</taxon>
        <taxon>Pseudomonadota</taxon>
        <taxon>Alphaproteobacteria</taxon>
        <taxon>Rhodospirillales</taxon>
        <taxon>Azospirillaceae</taxon>
        <taxon>Azospirillum</taxon>
    </lineage>
</organism>
<geneLocation type="plasmid" evidence="7">
    <name>p6unnamed</name>
</geneLocation>
<dbReference type="InterPro" id="IPR008995">
    <property type="entry name" value="Mo/tungstate-bd_C_term_dom"/>
</dbReference>
<keyword evidence="2" id="KW-0813">Transport</keyword>
<keyword evidence="6" id="KW-0614">Plasmid</keyword>
<dbReference type="Proteomes" id="UP000236268">
    <property type="component" value="Unassembled WGS sequence"/>
</dbReference>
<geneLocation type="plasmid" evidence="6 8">
    <name>AbAZ39_p4</name>
</geneLocation>
<dbReference type="Pfam" id="PF08402">
    <property type="entry name" value="TOBE_2"/>
    <property type="match status" value="1"/>
</dbReference>
<dbReference type="EMBL" id="CP007797">
    <property type="protein sequence ID" value="AIB16346.1"/>
    <property type="molecule type" value="Genomic_DNA"/>
</dbReference>
<dbReference type="GO" id="GO:0140359">
    <property type="term" value="F:ABC-type transporter activity"/>
    <property type="evidence" value="ECO:0007669"/>
    <property type="project" value="UniProtKB-ARBA"/>
</dbReference>
<dbReference type="FunFam" id="3.40.50.300:FF:000042">
    <property type="entry name" value="Maltose/maltodextrin ABC transporter, ATP-binding protein"/>
    <property type="match status" value="1"/>
</dbReference>
<dbReference type="GO" id="GO:0043190">
    <property type="term" value="C:ATP-binding cassette (ABC) transporter complex"/>
    <property type="evidence" value="ECO:0007669"/>
    <property type="project" value="InterPro"/>
</dbReference>
<accession>A0A2K1G2T7</accession>